<feature type="compositionally biased region" description="Polar residues" evidence="1">
    <location>
        <begin position="1154"/>
        <end position="1166"/>
    </location>
</feature>
<feature type="region of interest" description="Disordered" evidence="1">
    <location>
        <begin position="1139"/>
        <end position="1211"/>
    </location>
</feature>
<evidence type="ECO:0000256" key="1">
    <source>
        <dbReference type="SAM" id="MobiDB-lite"/>
    </source>
</evidence>
<feature type="compositionally biased region" description="Polar residues" evidence="1">
    <location>
        <begin position="2255"/>
        <end position="2269"/>
    </location>
</feature>
<dbReference type="RefSeq" id="XP_058987766.1">
    <property type="nucleotide sequence ID" value="XM_059131783.1"/>
</dbReference>
<dbReference type="GeneID" id="101889956"/>
<feature type="compositionally biased region" description="Polar residues" evidence="1">
    <location>
        <begin position="1485"/>
        <end position="1500"/>
    </location>
</feature>
<feature type="compositionally biased region" description="Low complexity" evidence="1">
    <location>
        <begin position="694"/>
        <end position="707"/>
    </location>
</feature>
<feature type="compositionally biased region" description="Polar residues" evidence="1">
    <location>
        <begin position="1624"/>
        <end position="1636"/>
    </location>
</feature>
<feature type="compositionally biased region" description="Polar residues" evidence="1">
    <location>
        <begin position="453"/>
        <end position="462"/>
    </location>
</feature>
<feature type="compositionally biased region" description="Pro residues" evidence="1">
    <location>
        <begin position="1831"/>
        <end position="1842"/>
    </location>
</feature>
<feature type="region of interest" description="Disordered" evidence="1">
    <location>
        <begin position="409"/>
        <end position="466"/>
    </location>
</feature>
<feature type="compositionally biased region" description="Polar residues" evidence="1">
    <location>
        <begin position="672"/>
        <end position="688"/>
    </location>
</feature>
<feature type="compositionally biased region" description="Polar residues" evidence="1">
    <location>
        <begin position="2023"/>
        <end position="2045"/>
    </location>
</feature>
<feature type="compositionally biased region" description="Low complexity" evidence="1">
    <location>
        <begin position="2518"/>
        <end position="2536"/>
    </location>
</feature>
<feature type="compositionally biased region" description="Low complexity" evidence="1">
    <location>
        <begin position="2605"/>
        <end position="2650"/>
    </location>
</feature>
<evidence type="ECO:0000313" key="3">
    <source>
        <dbReference type="Proteomes" id="UP001652621"/>
    </source>
</evidence>
<reference evidence="4 5" key="1">
    <citation type="submission" date="2025-05" db="UniProtKB">
        <authorList>
            <consortium name="RefSeq"/>
        </authorList>
    </citation>
    <scope>IDENTIFICATION</scope>
    <source>
        <strain evidence="4 5">Aabys</strain>
        <tissue evidence="4 5">Whole body</tissue>
    </source>
</reference>
<feature type="region of interest" description="Disordered" evidence="1">
    <location>
        <begin position="1055"/>
        <end position="1096"/>
    </location>
</feature>
<feature type="compositionally biased region" description="Low complexity" evidence="1">
    <location>
        <begin position="2369"/>
        <end position="2379"/>
    </location>
</feature>
<feature type="compositionally biased region" description="Basic and acidic residues" evidence="1">
    <location>
        <begin position="1286"/>
        <end position="1304"/>
    </location>
</feature>
<feature type="region of interest" description="Disordered" evidence="1">
    <location>
        <begin position="75"/>
        <end position="105"/>
    </location>
</feature>
<feature type="region of interest" description="Disordered" evidence="1">
    <location>
        <begin position="334"/>
        <end position="378"/>
    </location>
</feature>
<feature type="compositionally biased region" description="Polar residues" evidence="1">
    <location>
        <begin position="1384"/>
        <end position="1409"/>
    </location>
</feature>
<feature type="region of interest" description="Disordered" evidence="1">
    <location>
        <begin position="2325"/>
        <end position="2458"/>
    </location>
</feature>
<feature type="region of interest" description="Disordered" evidence="1">
    <location>
        <begin position="834"/>
        <end position="873"/>
    </location>
</feature>
<feature type="compositionally biased region" description="Basic and acidic residues" evidence="1">
    <location>
        <begin position="267"/>
        <end position="277"/>
    </location>
</feature>
<feature type="compositionally biased region" description="Basic and acidic residues" evidence="1">
    <location>
        <begin position="842"/>
        <end position="857"/>
    </location>
</feature>
<feature type="region of interest" description="Disordered" evidence="1">
    <location>
        <begin position="2205"/>
        <end position="2308"/>
    </location>
</feature>
<feature type="domain" description="Zasp-like motif" evidence="2">
    <location>
        <begin position="7"/>
        <end position="32"/>
    </location>
</feature>
<evidence type="ECO:0000313" key="5">
    <source>
        <dbReference type="RefSeq" id="XP_058987765.1"/>
    </source>
</evidence>
<feature type="region of interest" description="Disordered" evidence="1">
    <location>
        <begin position="1345"/>
        <end position="1848"/>
    </location>
</feature>
<feature type="compositionally biased region" description="Basic and acidic residues" evidence="1">
    <location>
        <begin position="1351"/>
        <end position="1370"/>
    </location>
</feature>
<feature type="region of interest" description="Disordered" evidence="1">
    <location>
        <begin position="246"/>
        <end position="277"/>
    </location>
</feature>
<feature type="compositionally biased region" description="Low complexity" evidence="1">
    <location>
        <begin position="2243"/>
        <end position="2254"/>
    </location>
</feature>
<feature type="compositionally biased region" description="Low complexity" evidence="1">
    <location>
        <begin position="2270"/>
        <end position="2279"/>
    </location>
</feature>
<feature type="compositionally biased region" description="Pro residues" evidence="1">
    <location>
        <begin position="1410"/>
        <end position="1421"/>
    </location>
</feature>
<gene>
    <name evidence="4 5 6" type="primary">LOC101889956</name>
</gene>
<feature type="region of interest" description="Disordered" evidence="1">
    <location>
        <begin position="143"/>
        <end position="210"/>
    </location>
</feature>
<feature type="compositionally biased region" description="Basic residues" evidence="1">
    <location>
        <begin position="420"/>
        <end position="430"/>
    </location>
</feature>
<evidence type="ECO:0000313" key="4">
    <source>
        <dbReference type="RefSeq" id="XP_058987764.1"/>
    </source>
</evidence>
<dbReference type="RefSeq" id="XP_058987764.1">
    <property type="nucleotide sequence ID" value="XM_059131781.1"/>
</dbReference>
<feature type="region of interest" description="Disordered" evidence="1">
    <location>
        <begin position="2799"/>
        <end position="2821"/>
    </location>
</feature>
<feature type="compositionally biased region" description="Polar residues" evidence="1">
    <location>
        <begin position="1305"/>
        <end position="1321"/>
    </location>
</feature>
<feature type="region of interest" description="Disordered" evidence="1">
    <location>
        <begin position="619"/>
        <end position="740"/>
    </location>
</feature>
<feature type="region of interest" description="Disordered" evidence="1">
    <location>
        <begin position="1953"/>
        <end position="1975"/>
    </location>
</feature>
<sequence length="2880" mass="324874">MAAVQRKLVHKQFNSPIGLYSQQNVKETLDRELKAFGSDGIEIDDQIAKPLNLANSAVLRAVEEEEQEMKCETFTTGLATAKNDKPNQRQSRSRQRYQERPHTPLHHQQLEQIKTQYLSHQHDITIDRDTVLKINRLATRRNLHKREHSWPPTSHHDKVDAIECDGDGGGDNDDDDDDDDEQIHSGNAMDKRHLRQLQQQQHVRSSSTDNALQFDESVCKRHGIDVIREKFNSPTRIIEPTAREVRLRRQRAQEQPQTTGHQSSRTKCREQRTKVPEKQDVIKEQKYHHLQQPQKTTLENKSNEEIITKIEGCNGELEQSDDKHKQQQLGLNESKNMFLEKPQQEGNNDDDDEVYRTTSLPATKGFSHPETKAADEDIGLVEPRRQFYEQLTSCKKWFSYENLNSACPSLRPKKKDQQLHPRHHYHHPKRQSYSLERGRDVKHTRRQLPPQKPRSSNENSPKLQRRSIKMATEIKICYDADAEEHEIQVKSLNHPKSKTMADDLENVPLPVPPTAKSAMKSHQNHQIPINLDYEMPREGEDLLSTPSLRDNQKYDDACIYLRSIDLQDNTVAYIPAAITIVPSPSEEQIQQWLAEGGGQLKANIKEEKQENENLMEKFKLESMKIKPPSSAEGDEEMPTPTAEHNKTAKQQANAKHATGHTHEEPETYITRLPSTPNGIQLSRQTSVSAKRKSQSSNVSNSSTASTAGIKTKAKQDATTTPRAKEDAPLESGGKQDKGIYYTDGEYLYGPYDPTNGKPLSSITIKPIEHDPNAQMTPSISNEIKKDTQAETIEKNQQQNEIADLTAKYEHIQKSITEHLRQIDAYIENAKTALKRSMQAEKTQSKDQQSAEKAESDTKSGGGNQAETLNTPETPLQTILKKIAYIMEEVKPTPHAASQPQGQTAESLSATFGQIEESMPQPGLENMAIVDRVLSDLNKLTDHLKEQEPPLDIVDHRSLQPLIDNLKQMPSLDVKFETWPKAQKVSYVHIEEEKEKEGGEGHKMPATSNKLDEPQQKVAVGSQENDEKCKPITAVGQKETSKCQTPAPAITLKQTIQEQEHEHERSASGNSKLITSMEKPTSKSHSMAAGTTTVPGNNLSKDLGKNLVSEFITTYHQQEQLLDQVIDTLGKCNQQQQQQQQQHSQIKKDVGQLKPKQTNHQVATNNDAGHGARQRQHKAGDEMANTKGKKSNLNQPASSQLPANREKNAAVTHSVRKVARNLDTGADETAENMAPAPGSGTPLHGGQRNDRPRLKLAIKNATGIMADKQFPKYDKQLTNSGRPSHKPGKEPSIADKSVKLEDEQCRQQVPKTTPTNGDTYKSSYELPSPYVTERQISWEDVQANISSTPKCHGHESKSVDVTASKEKEPTAKEQTLSMASGHVEMQSTMPSKSRMQATQKSPPRQESSVLTPPPPPPPPPPFCTKLVPTDDKLRKYPAPLIEPHLAARRSASPFGLNAVDTKVASQPRTPSPPLRLVEGKNKKSLNDGSNATNSKQRTPSVSPGRGGQQGRSQNFTGPLRKYPAPLAEPYPPRGSVSPIDSIYTRQRSKSMSPARVAPQSTTCLRKYPAPLAEPYPPRRSMSPFDPSFSKQRSKSVSPGRVSNVSETLRKYPAPLAEPYPPRRSMSPSFSKQRSKSVSPGRAGHVSVTLRKYPAPLAEPYPPRRSVSPFHCKHRSTSKSPAREANSTNLLRKYPAPLVEPYPPRRSCSPFDVQPRSESKSPVRAGQSLKSHIETPPLPFIEAKSQPHDTSSATQRSKSKSPAKNPNEDSIHAIRKYPAPLAEPYPPQRAKSPFEEYCTTKRSNSPSWAKPDGLENKLQKYSIPQTSTIKAIPTPPPPPPPPPSMSLEKNTRNISPIRKYPSALIEPHVPSRSASPFGLNVVDDNFGEFQEPNQRAHTPLGLNAVLPPPPAFDDLSTTSTMRKYPSALIEAHVATSRASSPAGLNAGHTNWSEKMASIQSPSPVGRHNKTTTAPQEHNAPAIVSYVPQVEGQNVGLLVHAVAIPPQATATAVMVTDSTVKRYSPENESSNIPISTARSKNARTSFSNADRKFETDDKDDQSQELQCINTFDTTGHGVVLEINKNNNNRVPSLTDADDKNEPSQRRAATTTSTTTGMLKSNLPSATMSSSNEQEYQHFDQQHCHMTAEMVNSPASVINRSFDNVSPRPYISIEGYKRVAWPPANEERVVREFTPQPHAQYTAPLYAPQAQEQNQPQQHQQQYQPNAAVPSTQGPIYNNVHYHAPTPQQQQQPHPQHPYYSNQTQQQQPTSYINATTTSTNNNHARETMPPNSHNQGENDEPLYEPFPPQTPEAPIVLIDKQFSRLPSQEPMQMNYGPAASAAQHHKQPEWQQQQQQQPREEPPKQMPSSFNQQPTQYYQQQYLASNRNQQQQPPTHQQQQHSQYPHTQHQHPAQYQPAEPHHEQATSTGGHDWYYMDRPQHNPNQQEFANAKPTGLGQDEALSPAQPIYQKQYESYHQQRQQQHEFYQEKYKDELKQRMIANQKQQELQQQHHQHQYKPSNPQTQNYPQQQHHPTQYQPFERDASTPSRMRYLERSQTPKPEYGKTVRLVGHDGSTTHPIAKPIYQKQYDSYHQQRQRQHEFYQQQYRQELQQQYQQQQQPKQYSPQPQYQGQGPVGNQYNQYQQPQQPYQQPTTWVQEQHLPQPYKPPTQQAQYQQPQQQQQQQPQYQASSYQPTPQYQASSYQPQQAPLNNQYQTPYQNQYVSQPNQQQFNSYSQPQQQQHQQQQPPQQNVQNVSHGSDQLDNLKQHDQRGASPGIITLRKEAPISQAPAPVYTSQPAAVSFQGDDDLSGGSKLRGDLKWPPPEYKEAAARENEERRQLALGPVCRPRKVNRDYSSFFAKNALSHHYPSYKVPPGTQHVTY</sequence>
<feature type="compositionally biased region" description="Polar residues" evidence="1">
    <location>
        <begin position="864"/>
        <end position="873"/>
    </location>
</feature>
<dbReference type="Proteomes" id="UP001652621">
    <property type="component" value="Unplaced"/>
</dbReference>
<feature type="compositionally biased region" description="Polar residues" evidence="1">
    <location>
        <begin position="1082"/>
        <end position="1096"/>
    </location>
</feature>
<feature type="region of interest" description="Disordered" evidence="1">
    <location>
        <begin position="2080"/>
        <end position="2126"/>
    </location>
</feature>
<feature type="compositionally biased region" description="Basic and acidic residues" evidence="1">
    <location>
        <begin position="722"/>
        <end position="737"/>
    </location>
</feature>
<evidence type="ECO:0000313" key="6">
    <source>
        <dbReference type="RefSeq" id="XP_058987766.1"/>
    </source>
</evidence>
<keyword evidence="3" id="KW-1185">Reference proteome</keyword>
<feature type="region of interest" description="Disordered" evidence="1">
    <location>
        <begin position="2500"/>
        <end position="2576"/>
    </location>
</feature>
<feature type="region of interest" description="Disordered" evidence="1">
    <location>
        <begin position="2725"/>
        <end position="2768"/>
    </location>
</feature>
<feature type="compositionally biased region" description="Polar residues" evidence="1">
    <location>
        <begin position="1587"/>
        <end position="1605"/>
    </location>
</feature>
<feature type="compositionally biased region" description="Low complexity" evidence="1">
    <location>
        <begin position="2386"/>
        <end position="2409"/>
    </location>
</feature>
<feature type="region of interest" description="Disordered" evidence="1">
    <location>
        <begin position="2605"/>
        <end position="2702"/>
    </location>
</feature>
<feature type="compositionally biased region" description="Polar residues" evidence="1">
    <location>
        <begin position="1746"/>
        <end position="1762"/>
    </location>
</feature>
<accession>A0ABM3VPQ2</accession>
<feature type="compositionally biased region" description="Acidic residues" evidence="1">
    <location>
        <begin position="162"/>
        <end position="181"/>
    </location>
</feature>
<feature type="region of interest" description="Disordered" evidence="1">
    <location>
        <begin position="1225"/>
        <end position="1249"/>
    </location>
</feature>
<feature type="compositionally biased region" description="Low complexity" evidence="1">
    <location>
        <begin position="2205"/>
        <end position="2224"/>
    </location>
</feature>
<name>A0ABM3VPQ2_MUSDO</name>
<dbReference type="SMART" id="SM00735">
    <property type="entry name" value="ZM"/>
    <property type="match status" value="1"/>
</dbReference>
<dbReference type="InterPro" id="IPR006643">
    <property type="entry name" value="Zasp-like_motif"/>
</dbReference>
<feature type="region of interest" description="Disordered" evidence="1">
    <location>
        <begin position="2020"/>
        <end position="2059"/>
    </location>
</feature>
<dbReference type="RefSeq" id="XP_058987765.1">
    <property type="nucleotide sequence ID" value="XM_059131782.1"/>
</dbReference>
<proteinExistence type="predicted"/>
<evidence type="ECO:0000259" key="2">
    <source>
        <dbReference type="SMART" id="SM00735"/>
    </source>
</evidence>
<feature type="compositionally biased region" description="Polar residues" evidence="1">
    <location>
        <begin position="1190"/>
        <end position="1201"/>
    </location>
</feature>
<feature type="compositionally biased region" description="Polar residues" evidence="1">
    <location>
        <begin position="2113"/>
        <end position="2126"/>
    </location>
</feature>
<organism evidence="3 6">
    <name type="scientific">Musca domestica</name>
    <name type="common">House fly</name>
    <dbReference type="NCBI Taxonomy" id="7370"/>
    <lineage>
        <taxon>Eukaryota</taxon>
        <taxon>Metazoa</taxon>
        <taxon>Ecdysozoa</taxon>
        <taxon>Arthropoda</taxon>
        <taxon>Hexapoda</taxon>
        <taxon>Insecta</taxon>
        <taxon>Pterygota</taxon>
        <taxon>Neoptera</taxon>
        <taxon>Endopterygota</taxon>
        <taxon>Diptera</taxon>
        <taxon>Brachycera</taxon>
        <taxon>Muscomorpha</taxon>
        <taxon>Muscoidea</taxon>
        <taxon>Muscidae</taxon>
        <taxon>Musca</taxon>
    </lineage>
</organism>
<feature type="compositionally biased region" description="Polar residues" evidence="1">
    <location>
        <begin position="253"/>
        <end position="265"/>
    </location>
</feature>
<protein>
    <submittedName>
        <fullName evidence="4 5">Uncharacterized protein LOC101889956 isoform X1</fullName>
    </submittedName>
</protein>
<feature type="compositionally biased region" description="Low complexity" evidence="1">
    <location>
        <begin position="2666"/>
        <end position="2702"/>
    </location>
</feature>
<feature type="region of interest" description="Disordered" evidence="1">
    <location>
        <begin position="1266"/>
        <end position="1327"/>
    </location>
</feature>
<feature type="compositionally biased region" description="Low complexity" evidence="1">
    <location>
        <begin position="2725"/>
        <end position="2754"/>
    </location>
</feature>